<proteinExistence type="predicted"/>
<gene>
    <name evidence="1" type="ORF">SGODD07_00543</name>
</gene>
<evidence type="ECO:0000313" key="1">
    <source>
        <dbReference type="EMBL" id="KXT72902.1"/>
    </source>
</evidence>
<accession>A0A139NAI7</accession>
<name>A0A139NAI7_STRGN</name>
<organism evidence="1 2">
    <name type="scientific">Streptococcus gordonii</name>
    <dbReference type="NCBI Taxonomy" id="1302"/>
    <lineage>
        <taxon>Bacteria</taxon>
        <taxon>Bacillati</taxon>
        <taxon>Bacillota</taxon>
        <taxon>Bacilli</taxon>
        <taxon>Lactobacillales</taxon>
        <taxon>Streptococcaceae</taxon>
        <taxon>Streptococcus</taxon>
    </lineage>
</organism>
<comment type="caution">
    <text evidence="1">The sequence shown here is derived from an EMBL/GenBank/DDBJ whole genome shotgun (WGS) entry which is preliminary data.</text>
</comment>
<reference evidence="1 2" key="1">
    <citation type="submission" date="2016-01" db="EMBL/GenBank/DDBJ databases">
        <title>Highly variable Streptococcus oralis are common among viridans streptococci isolated from primates.</title>
        <authorList>
            <person name="Denapaite D."/>
            <person name="Rieger M."/>
            <person name="Koendgen S."/>
            <person name="Brueckner R."/>
            <person name="Ochigava I."/>
            <person name="Kappeler P."/>
            <person name="Maetz-Rensing K."/>
            <person name="Leendertz F."/>
            <person name="Hakenbeck R."/>
        </authorList>
    </citation>
    <scope>NUCLEOTIDE SEQUENCE [LARGE SCALE GENOMIC DNA]</scope>
    <source>
        <strain evidence="1 2">DD07</strain>
    </source>
</reference>
<dbReference type="Gene3D" id="3.40.50.1820">
    <property type="entry name" value="alpha/beta hydrolase"/>
    <property type="match status" value="1"/>
</dbReference>
<protein>
    <submittedName>
        <fullName evidence="1">Cell surface hydrolase</fullName>
    </submittedName>
</protein>
<dbReference type="PATRIC" id="fig|1302.21.peg.615"/>
<dbReference type="GO" id="GO:0016787">
    <property type="term" value="F:hydrolase activity"/>
    <property type="evidence" value="ECO:0007669"/>
    <property type="project" value="UniProtKB-KW"/>
</dbReference>
<dbReference type="Proteomes" id="UP000070096">
    <property type="component" value="Unassembled WGS sequence"/>
</dbReference>
<dbReference type="InterPro" id="IPR010315">
    <property type="entry name" value="DUF915_hydro-like"/>
</dbReference>
<keyword evidence="1" id="KW-0378">Hydrolase</keyword>
<dbReference type="Pfam" id="PF06028">
    <property type="entry name" value="DUF915"/>
    <property type="match status" value="1"/>
</dbReference>
<dbReference type="EMBL" id="LQRC01000085">
    <property type="protein sequence ID" value="KXT72902.1"/>
    <property type="molecule type" value="Genomic_DNA"/>
</dbReference>
<dbReference type="InterPro" id="IPR029058">
    <property type="entry name" value="AB_hydrolase_fold"/>
</dbReference>
<dbReference type="SUPFAM" id="SSF53474">
    <property type="entry name" value="alpha/beta-Hydrolases"/>
    <property type="match status" value="1"/>
</dbReference>
<evidence type="ECO:0000313" key="2">
    <source>
        <dbReference type="Proteomes" id="UP000070096"/>
    </source>
</evidence>
<dbReference type="AlphaFoldDB" id="A0A139NAI7"/>
<sequence>MKNSLTKILQKFLKFFLAILNNFFDKFPKKVIEHLPTSKVKIHPIIMIPGSSATENRFNRMIKKLNRNQHSHHSLVRIKVWNDGHMTYRGHLKRKDRNPIFVVGFQNNRDGYENIKKQAAMFDTALTVLREKYSFNSFKALGHSNGGLVFTVFLQQYLANHSGLEMEKLLTIGSPYNLNKKNINHRVAMLDDFISNQENLPKKLQHLSIMGIFFRDGDGIVHKSSVEAGSLIYKGKIASHREVVIVGKDAHHSSLPQNEQVVDLIREFLLG</sequence>